<dbReference type="GO" id="GO:0004568">
    <property type="term" value="F:chitinase activity"/>
    <property type="evidence" value="ECO:0007669"/>
    <property type="project" value="TreeGrafter"/>
</dbReference>
<evidence type="ECO:0000313" key="5">
    <source>
        <dbReference type="Proteomes" id="UP000794436"/>
    </source>
</evidence>
<feature type="region of interest" description="Disordered" evidence="1">
    <location>
        <begin position="55"/>
        <end position="96"/>
    </location>
</feature>
<feature type="compositionally biased region" description="Basic and acidic residues" evidence="1">
    <location>
        <begin position="1"/>
        <end position="17"/>
    </location>
</feature>
<dbReference type="GO" id="GO:0005576">
    <property type="term" value="C:extracellular region"/>
    <property type="evidence" value="ECO:0007669"/>
    <property type="project" value="TreeGrafter"/>
</dbReference>
<dbReference type="SUPFAM" id="SSF51445">
    <property type="entry name" value="(Trans)glycosidases"/>
    <property type="match status" value="1"/>
</dbReference>
<proteinExistence type="predicted"/>
<reference evidence="4" key="1">
    <citation type="submission" date="2019-03" db="EMBL/GenBank/DDBJ databases">
        <title>Long read genome sequence of the mycoparasitic Pythium oligandrum ATCC 38472 isolated from sugarbeet rhizosphere.</title>
        <authorList>
            <person name="Gaulin E."/>
        </authorList>
    </citation>
    <scope>NUCLEOTIDE SEQUENCE</scope>
    <source>
        <strain evidence="4">ATCC 38472_TT</strain>
    </source>
</reference>
<dbReference type="GO" id="GO:0008061">
    <property type="term" value="F:chitin binding"/>
    <property type="evidence" value="ECO:0007669"/>
    <property type="project" value="InterPro"/>
</dbReference>
<dbReference type="InterPro" id="IPR011583">
    <property type="entry name" value="Chitinase_II/V-like_cat"/>
</dbReference>
<dbReference type="InterPro" id="IPR001223">
    <property type="entry name" value="Glyco_hydro18_cat"/>
</dbReference>
<dbReference type="GO" id="GO:0006032">
    <property type="term" value="P:chitin catabolic process"/>
    <property type="evidence" value="ECO:0007669"/>
    <property type="project" value="TreeGrafter"/>
</dbReference>
<keyword evidence="2" id="KW-0812">Transmembrane</keyword>
<feature type="region of interest" description="Disordered" evidence="1">
    <location>
        <begin position="1"/>
        <end position="23"/>
    </location>
</feature>
<accession>A0A8K1CNW0</accession>
<dbReference type="EMBL" id="SPLM01000007">
    <property type="protein sequence ID" value="TMW66790.1"/>
    <property type="molecule type" value="Genomic_DNA"/>
</dbReference>
<dbReference type="AlphaFoldDB" id="A0A8K1CNW0"/>
<protein>
    <recommendedName>
        <fullName evidence="3">GH18 domain-containing protein</fullName>
    </recommendedName>
</protein>
<evidence type="ECO:0000256" key="2">
    <source>
        <dbReference type="SAM" id="Phobius"/>
    </source>
</evidence>
<feature type="domain" description="GH18" evidence="3">
    <location>
        <begin position="102"/>
        <end position="379"/>
    </location>
</feature>
<feature type="compositionally biased region" description="Low complexity" evidence="1">
    <location>
        <begin position="65"/>
        <end position="94"/>
    </location>
</feature>
<gene>
    <name evidence="4" type="ORF">Poli38472_014102</name>
</gene>
<dbReference type="OrthoDB" id="76388at2759"/>
<organism evidence="4 5">
    <name type="scientific">Pythium oligandrum</name>
    <name type="common">Mycoparasitic fungus</name>
    <dbReference type="NCBI Taxonomy" id="41045"/>
    <lineage>
        <taxon>Eukaryota</taxon>
        <taxon>Sar</taxon>
        <taxon>Stramenopiles</taxon>
        <taxon>Oomycota</taxon>
        <taxon>Peronosporomycetes</taxon>
        <taxon>Pythiales</taxon>
        <taxon>Pythiaceae</taxon>
        <taxon>Pythium</taxon>
    </lineage>
</organism>
<name>A0A8K1CNW0_PYTOL</name>
<evidence type="ECO:0000313" key="4">
    <source>
        <dbReference type="EMBL" id="TMW66790.1"/>
    </source>
</evidence>
<feature type="transmembrane region" description="Helical" evidence="2">
    <location>
        <begin position="29"/>
        <end position="50"/>
    </location>
</feature>
<dbReference type="Gene3D" id="3.20.20.80">
    <property type="entry name" value="Glycosidases"/>
    <property type="match status" value="1"/>
</dbReference>
<comment type="caution">
    <text evidence="4">The sequence shown here is derived from an EMBL/GenBank/DDBJ whole genome shotgun (WGS) entry which is preliminary data.</text>
</comment>
<dbReference type="SMART" id="SM00636">
    <property type="entry name" value="Glyco_18"/>
    <property type="match status" value="1"/>
</dbReference>
<evidence type="ECO:0000256" key="1">
    <source>
        <dbReference type="SAM" id="MobiDB-lite"/>
    </source>
</evidence>
<dbReference type="InterPro" id="IPR017853">
    <property type="entry name" value="GH"/>
</dbReference>
<sequence>MTREMDAYRYSDEDSPRNRRANKACGKRAVTLISALFIVAVIIVVAVVLAKDGDSNDTASDKTQASAATNGTSTDAAGSGSSTGTTTTPPSSSGCPAIAPHERTVAFWQSEVDGCEKIPSGVTHVVFGFALVSNATQQVLPTFQNTDDEIKACVKSLKTKCIVPMGSIGGSTNNAELAATVDADAFATSAVKLIDKFGFQGLDLDDETVGAEFNATRVIARVRALRTALEKKDKSLLLTYDAYFNEGEPSFCKNPEYSAYTRCFPTEIIPSVDWINIMAYNVQSDPTAAAEIYDKALNTTFAEWATQLDGDFTRATIGVCVEKSCAYGPGPSTAIVERWNKFARQAGVGGGMMVYAASGEVADDFAVTRSVLPVSTGTT</sequence>
<dbReference type="GO" id="GO:0005975">
    <property type="term" value="P:carbohydrate metabolic process"/>
    <property type="evidence" value="ECO:0007669"/>
    <property type="project" value="InterPro"/>
</dbReference>
<dbReference type="PANTHER" id="PTHR11177:SF317">
    <property type="entry name" value="CHITINASE 12-RELATED"/>
    <property type="match status" value="1"/>
</dbReference>
<keyword evidence="5" id="KW-1185">Reference proteome</keyword>
<dbReference type="Pfam" id="PF00704">
    <property type="entry name" value="Glyco_hydro_18"/>
    <property type="match status" value="1"/>
</dbReference>
<keyword evidence="2" id="KW-1133">Transmembrane helix</keyword>
<evidence type="ECO:0000259" key="3">
    <source>
        <dbReference type="PROSITE" id="PS51910"/>
    </source>
</evidence>
<dbReference type="PANTHER" id="PTHR11177">
    <property type="entry name" value="CHITINASE"/>
    <property type="match status" value="1"/>
</dbReference>
<dbReference type="PROSITE" id="PS51910">
    <property type="entry name" value="GH18_2"/>
    <property type="match status" value="1"/>
</dbReference>
<keyword evidence="2" id="KW-0472">Membrane</keyword>
<dbReference type="Proteomes" id="UP000794436">
    <property type="component" value="Unassembled WGS sequence"/>
</dbReference>
<dbReference type="InterPro" id="IPR050314">
    <property type="entry name" value="Glycosyl_Hydrlase_18"/>
</dbReference>